<comment type="caution">
    <text evidence="1">The sequence shown here is derived from an EMBL/GenBank/DDBJ whole genome shotgun (WGS) entry which is preliminary data.</text>
</comment>
<proteinExistence type="predicted"/>
<dbReference type="Proteomes" id="UP000186030">
    <property type="component" value="Unassembled WGS sequence"/>
</dbReference>
<organism evidence="1 2">
    <name type="scientific">Geobacillus proteiniphilus</name>
    <dbReference type="NCBI Taxonomy" id="860353"/>
    <lineage>
        <taxon>Bacteria</taxon>
        <taxon>Bacillati</taxon>
        <taxon>Bacillota</taxon>
        <taxon>Bacilli</taxon>
        <taxon>Bacillales</taxon>
        <taxon>Anoxybacillaceae</taxon>
        <taxon>Geobacillus</taxon>
    </lineage>
</organism>
<evidence type="ECO:0000313" key="2">
    <source>
        <dbReference type="Proteomes" id="UP000186030"/>
    </source>
</evidence>
<evidence type="ECO:0008006" key="3">
    <source>
        <dbReference type="Google" id="ProtNLM"/>
    </source>
</evidence>
<dbReference type="EMBL" id="MQMG01000048">
    <property type="protein sequence ID" value="OKO90168.1"/>
    <property type="molecule type" value="Genomic_DNA"/>
</dbReference>
<reference evidence="2" key="2">
    <citation type="submission" date="2017-01" db="EMBL/GenBank/DDBJ databases">
        <title>Genome sequencing and annotation of Geobacillus sp. 1017, a Hydrocarbon-Oxidizing Thermophilic Bacterium Isolated from a Heavy Oil Reservoir (China).</title>
        <authorList>
            <person name="Kadnikov V.V."/>
            <person name="Mardanov A.V."/>
            <person name="Poltaraus A.B."/>
            <person name="Sokolova D.S."/>
            <person name="Semenova E.M."/>
            <person name="Ravin N.V."/>
            <person name="Tourova T.P."/>
            <person name="Nazina T.N."/>
        </authorList>
    </citation>
    <scope>NUCLEOTIDE SEQUENCE [LARGE SCALE GENOMIC DNA]</scope>
    <source>
        <strain evidence="2">1017</strain>
    </source>
</reference>
<name>A0A1Q5SQ87_9BACL</name>
<reference evidence="1 2" key="1">
    <citation type="submission" date="2016-11" db="EMBL/GenBank/DDBJ databases">
        <authorList>
            <person name="Kadnikov V."/>
            <person name="Nazina T."/>
        </authorList>
    </citation>
    <scope>NUCLEOTIDE SEQUENCE [LARGE SCALE GENOMIC DNA]</scope>
    <source>
        <strain evidence="1 2">1017</strain>
    </source>
</reference>
<evidence type="ECO:0000313" key="1">
    <source>
        <dbReference type="EMBL" id="OKO90168.1"/>
    </source>
</evidence>
<protein>
    <recommendedName>
        <fullName evidence="3">Hemerythrin-like domain-containing protein</fullName>
    </recommendedName>
</protein>
<dbReference type="AlphaFoldDB" id="A0A1Q5SQ87"/>
<dbReference type="Gene3D" id="1.20.120.520">
    <property type="entry name" value="nmb1532 protein domain like"/>
    <property type="match status" value="1"/>
</dbReference>
<gene>
    <name evidence="1" type="ORF">BRO54_3101</name>
</gene>
<sequence>MLTLAGAVIEAHHILDEHFMKEENVLFPMAERLLSDEEKEKLFVRMNE</sequence>
<accession>A0A1Q5SQ87</accession>